<feature type="domain" description="Peptidase M20 dimerisation" evidence="8">
    <location>
        <begin position="200"/>
        <end position="308"/>
    </location>
</feature>
<name>A0A1Y4DC68_9BACT</name>
<evidence type="ECO:0000256" key="6">
    <source>
        <dbReference type="ARBA" id="ARBA00022833"/>
    </source>
</evidence>
<keyword evidence="4" id="KW-0479">Metal-binding</keyword>
<evidence type="ECO:0000256" key="5">
    <source>
        <dbReference type="ARBA" id="ARBA00022801"/>
    </source>
</evidence>
<dbReference type="Gene3D" id="3.30.70.360">
    <property type="match status" value="1"/>
</dbReference>
<dbReference type="InterPro" id="IPR050072">
    <property type="entry name" value="Peptidase_M20A"/>
</dbReference>
<dbReference type="InterPro" id="IPR002933">
    <property type="entry name" value="Peptidase_M20"/>
</dbReference>
<dbReference type="GO" id="GO:0016787">
    <property type="term" value="F:hydrolase activity"/>
    <property type="evidence" value="ECO:0007669"/>
    <property type="project" value="UniProtKB-KW"/>
</dbReference>
<protein>
    <recommendedName>
        <fullName evidence="8">Peptidase M20 dimerisation domain-containing protein</fullName>
    </recommendedName>
</protein>
<dbReference type="Pfam" id="PF07687">
    <property type="entry name" value="M20_dimer"/>
    <property type="match status" value="1"/>
</dbReference>
<evidence type="ECO:0000313" key="9">
    <source>
        <dbReference type="EMBL" id="OUO56172.1"/>
    </source>
</evidence>
<comment type="caution">
    <text evidence="9">The sequence shown here is derived from an EMBL/GenBank/DDBJ whole genome shotgun (WGS) entry which is preliminary data.</text>
</comment>
<dbReference type="OrthoDB" id="9761532at2"/>
<evidence type="ECO:0000313" key="10">
    <source>
        <dbReference type="Proteomes" id="UP000196368"/>
    </source>
</evidence>
<evidence type="ECO:0000256" key="7">
    <source>
        <dbReference type="ARBA" id="ARBA00023285"/>
    </source>
</evidence>
<dbReference type="NCBIfam" id="TIGR01910">
    <property type="entry name" value="DapE-ArgE"/>
    <property type="match status" value="1"/>
</dbReference>
<dbReference type="Proteomes" id="UP000196368">
    <property type="component" value="Unassembled WGS sequence"/>
</dbReference>
<keyword evidence="6" id="KW-0862">Zinc</keyword>
<organism evidence="9 10">
    <name type="scientific">Candidatus Avelusimicrobium gallicola</name>
    <dbReference type="NCBI Taxonomy" id="2562704"/>
    <lineage>
        <taxon>Bacteria</taxon>
        <taxon>Pseudomonadati</taxon>
        <taxon>Elusimicrobiota</taxon>
        <taxon>Elusimicrobia</taxon>
        <taxon>Elusimicrobiales</taxon>
        <taxon>Elusimicrobiaceae</taxon>
        <taxon>Candidatus Avelusimicrobium</taxon>
    </lineage>
</organism>
<comment type="cofactor">
    <cofactor evidence="2">
        <name>Zn(2+)</name>
        <dbReference type="ChEBI" id="CHEBI:29105"/>
    </cofactor>
</comment>
<reference evidence="10" key="1">
    <citation type="submission" date="2017-04" db="EMBL/GenBank/DDBJ databases">
        <title>Function of individual gut microbiota members based on whole genome sequencing of pure cultures obtained from chicken caecum.</title>
        <authorList>
            <person name="Medvecky M."/>
            <person name="Cejkova D."/>
            <person name="Polansky O."/>
            <person name="Karasova D."/>
            <person name="Kubasova T."/>
            <person name="Cizek A."/>
            <person name="Rychlik I."/>
        </authorList>
    </citation>
    <scope>NUCLEOTIDE SEQUENCE [LARGE SCALE GENOMIC DNA]</scope>
    <source>
        <strain evidence="10">An273</strain>
    </source>
</reference>
<dbReference type="GO" id="GO:0046872">
    <property type="term" value="F:metal ion binding"/>
    <property type="evidence" value="ECO:0007669"/>
    <property type="project" value="UniProtKB-KW"/>
</dbReference>
<comment type="cofactor">
    <cofactor evidence="1">
        <name>Co(2+)</name>
        <dbReference type="ChEBI" id="CHEBI:48828"/>
    </cofactor>
</comment>
<dbReference type="InterPro" id="IPR036264">
    <property type="entry name" value="Bact_exopeptidase_dim_dom"/>
</dbReference>
<keyword evidence="7" id="KW-0170">Cobalt</keyword>
<evidence type="ECO:0000256" key="4">
    <source>
        <dbReference type="ARBA" id="ARBA00022723"/>
    </source>
</evidence>
<gene>
    <name evidence="9" type="ORF">B5F75_06020</name>
</gene>
<accession>A0A1Y4DC68</accession>
<dbReference type="SUPFAM" id="SSF55031">
    <property type="entry name" value="Bacterial exopeptidase dimerisation domain"/>
    <property type="match status" value="1"/>
</dbReference>
<comment type="similarity">
    <text evidence="3">Belongs to the peptidase M20A family.</text>
</comment>
<dbReference type="SUPFAM" id="SSF53187">
    <property type="entry name" value="Zn-dependent exopeptidases"/>
    <property type="match status" value="1"/>
</dbReference>
<proteinExistence type="inferred from homology"/>
<evidence type="ECO:0000256" key="2">
    <source>
        <dbReference type="ARBA" id="ARBA00001947"/>
    </source>
</evidence>
<sequence length="409" mass="45007">MEKDLLKKIDSYKQTVIDLQTHMIACPAVSPHSGGLGENAKAAYLMSVLKQMKFDELYMINIKDPKAKDGIRPNIVAKYYGQNKQKTMWVMAHMDVVPPGDLSLWKTDPFKAVVKGDKIYGRGSEDNQQGLVSGVLAVKAMMDCGVRPPCNYALLLNADEEIGSVYGISAILKKHGKTFGKEDVFLVPDGGNAEGTMVEVAEKNMLWVKFTVCGVQTHASTPHSGINAHRASAYFVTKLDDLYKKFNKKDKLFAPESASTFEPTKREANVPNVNTIPGTDVFYLDCRILPCYSNEEVLKEIAKIAKGVEKQFKVKIKIEPVINEGSKPTDKNALVVKLTHTAVKSVYKNTPRTMGVGGGTVGAYLRNAGYPAVVYSKLDEMAHQPNEYSSIKNTLGDAKVFALVSLNFK</sequence>
<dbReference type="InterPro" id="IPR011650">
    <property type="entry name" value="Peptidase_M20_dimer"/>
</dbReference>
<dbReference type="PANTHER" id="PTHR43808">
    <property type="entry name" value="ACETYLORNITHINE DEACETYLASE"/>
    <property type="match status" value="1"/>
</dbReference>
<evidence type="ECO:0000256" key="1">
    <source>
        <dbReference type="ARBA" id="ARBA00001941"/>
    </source>
</evidence>
<dbReference type="InterPro" id="IPR010182">
    <property type="entry name" value="ArgE/DapE"/>
</dbReference>
<dbReference type="EMBL" id="NFJD01000004">
    <property type="protein sequence ID" value="OUO56172.1"/>
    <property type="molecule type" value="Genomic_DNA"/>
</dbReference>
<keyword evidence="5" id="KW-0378">Hydrolase</keyword>
<dbReference type="Pfam" id="PF01546">
    <property type="entry name" value="Peptidase_M20"/>
    <property type="match status" value="1"/>
</dbReference>
<keyword evidence="10" id="KW-1185">Reference proteome</keyword>
<dbReference type="AlphaFoldDB" id="A0A1Y4DC68"/>
<dbReference type="Gene3D" id="3.40.630.10">
    <property type="entry name" value="Zn peptidases"/>
    <property type="match status" value="1"/>
</dbReference>
<dbReference type="RefSeq" id="WP_087288986.1">
    <property type="nucleotide sequence ID" value="NZ_NFJD01000004.1"/>
</dbReference>
<dbReference type="PANTHER" id="PTHR43808:SF32">
    <property type="entry name" value="ARGE_DAPE-RELATED DEACYLASE"/>
    <property type="match status" value="1"/>
</dbReference>
<evidence type="ECO:0000259" key="8">
    <source>
        <dbReference type="Pfam" id="PF07687"/>
    </source>
</evidence>
<dbReference type="NCBIfam" id="NF010589">
    <property type="entry name" value="PRK13983.1"/>
    <property type="match status" value="1"/>
</dbReference>
<evidence type="ECO:0000256" key="3">
    <source>
        <dbReference type="ARBA" id="ARBA00006247"/>
    </source>
</evidence>